<dbReference type="WBParaSite" id="DME_0000363201-mRNA-1">
    <property type="protein sequence ID" value="DME_0000363201-mRNA-1"/>
    <property type="gene ID" value="DME_0000363201"/>
</dbReference>
<proteinExistence type="predicted"/>
<organism evidence="2 4">
    <name type="scientific">Dracunculus medinensis</name>
    <name type="common">Guinea worm</name>
    <dbReference type="NCBI Taxonomy" id="318479"/>
    <lineage>
        <taxon>Eukaryota</taxon>
        <taxon>Metazoa</taxon>
        <taxon>Ecdysozoa</taxon>
        <taxon>Nematoda</taxon>
        <taxon>Chromadorea</taxon>
        <taxon>Rhabditida</taxon>
        <taxon>Spirurina</taxon>
        <taxon>Dracunculoidea</taxon>
        <taxon>Dracunculidae</taxon>
        <taxon>Dracunculus</taxon>
    </lineage>
</organism>
<evidence type="ECO:0000313" key="2">
    <source>
        <dbReference type="Proteomes" id="UP000038040"/>
    </source>
</evidence>
<dbReference type="Proteomes" id="UP000274756">
    <property type="component" value="Unassembled WGS sequence"/>
</dbReference>
<sequence length="93" mass="10720">MELRKLMDVASQAVTVHTLSKYRVDITCLSEALLPYFESQVIIYPGLQQRYWLYHCDASDNSGWNGVAIILSDKTHSDLIEWKPASDHMAYDR</sequence>
<name>A0A0N4U983_DRAME</name>
<evidence type="ECO:0000313" key="1">
    <source>
        <dbReference type="EMBL" id="VDN57664.1"/>
    </source>
</evidence>
<keyword evidence="3" id="KW-1185">Reference proteome</keyword>
<dbReference type="OrthoDB" id="6627613at2759"/>
<evidence type="ECO:0000313" key="3">
    <source>
        <dbReference type="Proteomes" id="UP000274756"/>
    </source>
</evidence>
<protein>
    <submittedName>
        <fullName evidence="4">Fibrillar collagen NC1 domain-containing protein</fullName>
    </submittedName>
</protein>
<accession>A0A0N4U983</accession>
<dbReference type="EMBL" id="UYYG01001161">
    <property type="protein sequence ID" value="VDN57664.1"/>
    <property type="molecule type" value="Genomic_DNA"/>
</dbReference>
<gene>
    <name evidence="1" type="ORF">DME_LOCUS7637</name>
</gene>
<reference evidence="1 3" key="2">
    <citation type="submission" date="2018-11" db="EMBL/GenBank/DDBJ databases">
        <authorList>
            <consortium name="Pathogen Informatics"/>
        </authorList>
    </citation>
    <scope>NUCLEOTIDE SEQUENCE [LARGE SCALE GENOMIC DNA]</scope>
</reference>
<evidence type="ECO:0000313" key="4">
    <source>
        <dbReference type="WBParaSite" id="DME_0000363201-mRNA-1"/>
    </source>
</evidence>
<reference evidence="4" key="1">
    <citation type="submission" date="2017-02" db="UniProtKB">
        <authorList>
            <consortium name="WormBaseParasite"/>
        </authorList>
    </citation>
    <scope>IDENTIFICATION</scope>
</reference>
<dbReference type="Proteomes" id="UP000038040">
    <property type="component" value="Unplaced"/>
</dbReference>
<dbReference type="AlphaFoldDB" id="A0A0N4U983"/>